<proteinExistence type="predicted"/>
<dbReference type="Proteomes" id="UP000515344">
    <property type="component" value="Chromosome"/>
</dbReference>
<gene>
    <name evidence="1" type="ORF">H4075_10580</name>
</gene>
<keyword evidence="1" id="KW-0449">Lipoprotein</keyword>
<dbReference type="Gene3D" id="1.25.40.390">
    <property type="match status" value="1"/>
</dbReference>
<dbReference type="AlphaFoldDB" id="A0A7G5XM83"/>
<dbReference type="KEGG" id="lacs:H4075_10580"/>
<organism evidence="1 2">
    <name type="scientific">Lacibacter sediminis</name>
    <dbReference type="NCBI Taxonomy" id="2760713"/>
    <lineage>
        <taxon>Bacteria</taxon>
        <taxon>Pseudomonadati</taxon>
        <taxon>Bacteroidota</taxon>
        <taxon>Chitinophagia</taxon>
        <taxon>Chitinophagales</taxon>
        <taxon>Chitinophagaceae</taxon>
        <taxon>Lacibacter</taxon>
    </lineage>
</organism>
<protein>
    <submittedName>
        <fullName evidence="1">SusD/RagB family nutrient-binding outer membrane lipoprotein</fullName>
    </submittedName>
</protein>
<evidence type="ECO:0000313" key="2">
    <source>
        <dbReference type="Proteomes" id="UP000515344"/>
    </source>
</evidence>
<keyword evidence="2" id="KW-1185">Reference proteome</keyword>
<reference evidence="2" key="1">
    <citation type="submission" date="2020-08" db="EMBL/GenBank/DDBJ databases">
        <title>Lacibacter sp. S13-6-6 genome sequencing.</title>
        <authorList>
            <person name="Jin L."/>
        </authorList>
    </citation>
    <scope>NUCLEOTIDE SEQUENCE [LARGE SCALE GENOMIC DNA]</scope>
    <source>
        <strain evidence="2">S13-6-6</strain>
    </source>
</reference>
<accession>A0A7G5XM83</accession>
<evidence type="ECO:0000313" key="1">
    <source>
        <dbReference type="EMBL" id="QNA46586.1"/>
    </source>
</evidence>
<dbReference type="SUPFAM" id="SSF48452">
    <property type="entry name" value="TPR-like"/>
    <property type="match status" value="1"/>
</dbReference>
<dbReference type="RefSeq" id="WP_182806478.1">
    <property type="nucleotide sequence ID" value="NZ_CP060007.1"/>
</dbReference>
<dbReference type="InterPro" id="IPR041662">
    <property type="entry name" value="SusD-like_2"/>
</dbReference>
<dbReference type="InterPro" id="IPR011990">
    <property type="entry name" value="TPR-like_helical_dom_sf"/>
</dbReference>
<dbReference type="Pfam" id="PF12771">
    <property type="entry name" value="SusD-like_2"/>
    <property type="match status" value="1"/>
</dbReference>
<dbReference type="EMBL" id="CP060007">
    <property type="protein sequence ID" value="QNA46586.1"/>
    <property type="molecule type" value="Genomic_DNA"/>
</dbReference>
<sequence>MNPNAPTKVPPETLLGPIISSMVGNSAGHGSMADARYISLYIQSFASYTVSTAANSTSQYERMGGVTANSDNAGSIWRAHYYDIGQNCMKMIDWAAEEKKWDYVGVGQAIFAWSWLQLTDYHGEVILKEAFNTNLLTFKFDKEEEVYKYVRELCFKALENLDKTGDGVSQQNLAKGDAYLYNGDVTKWKKFVYSILARSYHHLSNKTDYKADSVIYYCDKAITTNADNAVVKFIATPGFSANSNFYGPVRNNLGSTFAIRQAAFITDLLKGNNSAFSGVDDPRKWYLIRPSKSGQFNGIPVNGGIVSITDTLNRPESFWGARYDSTVAPKDDSRARYIFRNGSPMPVLTASEIHFMKAEAAFIKNDKAAALAAYRRAIELNFDMLQTEYSANVPAANLITVAVRDAFLANTNVVPASSNDLTLSHIMLQKYIALFGHGALETWVDMRRYHYTDTRGGLQVYRDFVPPSGTVLWTDNNSEKVYRVRYRYNSEYVWNIAELTKLGAEKPDWHTKEVWFSKP</sequence>
<name>A0A7G5XM83_9BACT</name>